<evidence type="ECO:0000259" key="5">
    <source>
        <dbReference type="Pfam" id="PF13649"/>
    </source>
</evidence>
<dbReference type="OrthoDB" id="9786503at2"/>
<keyword evidence="6" id="KW-0808">Transferase</keyword>
<dbReference type="RefSeq" id="WP_129315366.1">
    <property type="nucleotide sequence ID" value="NZ_NOIQ01000006.1"/>
</dbReference>
<feature type="domain" description="Methyltransferase" evidence="5">
    <location>
        <begin position="345"/>
        <end position="438"/>
    </location>
</feature>
<dbReference type="PANTHER" id="PTHR48105">
    <property type="entry name" value="THIOREDOXIN REDUCTASE 1-RELATED-RELATED"/>
    <property type="match status" value="1"/>
</dbReference>
<dbReference type="SUPFAM" id="SSF53335">
    <property type="entry name" value="S-adenosyl-L-methionine-dependent methyltransferases"/>
    <property type="match status" value="1"/>
</dbReference>
<protein>
    <submittedName>
        <fullName evidence="6">Methyltransferase domain-containing protein</fullName>
    </submittedName>
</protein>
<sequence length="509" mass="55037">MENTWDVIVVGGGSAGLSTALMLGRSRRRALVLDEGMPRNRFADHMHGVLGHEGKDPAQLLREGREEVAAYGVEFAEARVERVDRDGRDFVLTDTEGKRRGARAVVVATGLTDVLPEIPGLAERWGTSVLHCPYCHGWEFGDRRLGLLATAPHDIMRAELLRQWSEDLTVFTSGIGGVDPVTQARLESRGVRLVPEPVVGVDGPGQDLTEVRTEKGVYPIDALFAGGAFRPHDDFLESLGPERADGPMGNFLSVDEFGATSVPGLWAIGNVVNPALTVPGTMGAGSTTGGMVNMYLVGQDFDDAAPEPAKDFWESRYRSQDRIWSGNANATLVDLLDGIEPGRAVDLGCGEGGDVLWLAARGWKATGIDISETAVDRARGAARDAQLEDRAAFVAEDLEQWTPSEDLDLVTGSFFQSPVALDRVAVLRRASRAVVRGGRICLLSHAAPPPWAEHHHDADFPDLGEEVRALDLGPEWETEVQEVRKREAADPEGNPAVLEDAVVVLRKKA</sequence>
<dbReference type="PRINTS" id="PR00469">
    <property type="entry name" value="PNDRDTASEII"/>
</dbReference>
<feature type="domain" description="FAD/NAD(P)-binding" evidence="4">
    <location>
        <begin position="181"/>
        <end position="276"/>
    </location>
</feature>
<dbReference type="PRINTS" id="PR00368">
    <property type="entry name" value="FADPNR"/>
</dbReference>
<keyword evidence="2" id="KW-0560">Oxidoreductase</keyword>
<dbReference type="Pfam" id="PF07992">
    <property type="entry name" value="Pyr_redox_2"/>
    <property type="match status" value="2"/>
</dbReference>
<name>A0A7K1LI30_9MICC</name>
<dbReference type="InterPro" id="IPR050097">
    <property type="entry name" value="Ferredoxin-NADP_redctase_2"/>
</dbReference>
<dbReference type="GO" id="GO:0004791">
    <property type="term" value="F:thioredoxin-disulfide reductase (NADPH) activity"/>
    <property type="evidence" value="ECO:0007669"/>
    <property type="project" value="UniProtKB-EC"/>
</dbReference>
<evidence type="ECO:0000256" key="1">
    <source>
        <dbReference type="ARBA" id="ARBA00022630"/>
    </source>
</evidence>
<dbReference type="GO" id="GO:0032259">
    <property type="term" value="P:methylation"/>
    <property type="evidence" value="ECO:0007669"/>
    <property type="project" value="UniProtKB-KW"/>
</dbReference>
<dbReference type="Gene3D" id="3.50.50.60">
    <property type="entry name" value="FAD/NAD(P)-binding domain"/>
    <property type="match status" value="2"/>
</dbReference>
<dbReference type="InterPro" id="IPR041698">
    <property type="entry name" value="Methyltransf_25"/>
</dbReference>
<feature type="domain" description="FAD/NAD(P)-binding" evidence="4">
    <location>
        <begin position="6"/>
        <end position="140"/>
    </location>
</feature>
<dbReference type="Gene3D" id="3.40.50.150">
    <property type="entry name" value="Vaccinia Virus protein VP39"/>
    <property type="match status" value="1"/>
</dbReference>
<dbReference type="AlphaFoldDB" id="A0A7K1LI30"/>
<accession>A0A7K1LI30</accession>
<dbReference type="SUPFAM" id="SSF51905">
    <property type="entry name" value="FAD/NAD(P)-binding domain"/>
    <property type="match status" value="1"/>
</dbReference>
<gene>
    <name evidence="6" type="ORF">GMA10_05155</name>
</gene>
<keyword evidence="1" id="KW-0285">Flavoprotein</keyword>
<dbReference type="Pfam" id="PF13649">
    <property type="entry name" value="Methyltransf_25"/>
    <property type="match status" value="1"/>
</dbReference>
<keyword evidence="6" id="KW-0489">Methyltransferase</keyword>
<organism evidence="6 7">
    <name type="scientific">Rothia koreensis</name>
    <dbReference type="NCBI Taxonomy" id="592378"/>
    <lineage>
        <taxon>Bacteria</taxon>
        <taxon>Bacillati</taxon>
        <taxon>Actinomycetota</taxon>
        <taxon>Actinomycetes</taxon>
        <taxon>Micrococcales</taxon>
        <taxon>Micrococcaceae</taxon>
        <taxon>Rothia</taxon>
    </lineage>
</organism>
<comment type="caution">
    <text evidence="6">The sequence shown here is derived from an EMBL/GenBank/DDBJ whole genome shotgun (WGS) entry which is preliminary data.</text>
</comment>
<reference evidence="6 7" key="1">
    <citation type="submission" date="2019-12" db="EMBL/GenBank/DDBJ databases">
        <authorList>
            <person name="Li J."/>
            <person name="Shi Y."/>
            <person name="Xu G."/>
            <person name="Xiao D."/>
            <person name="Ran X."/>
        </authorList>
    </citation>
    <scope>NUCLEOTIDE SEQUENCE [LARGE SCALE GENOMIC DNA]</scope>
    <source>
        <strain evidence="6 7">JCM 15915</strain>
    </source>
</reference>
<dbReference type="Proteomes" id="UP000462152">
    <property type="component" value="Unassembled WGS sequence"/>
</dbReference>
<dbReference type="InterPro" id="IPR029063">
    <property type="entry name" value="SAM-dependent_MTases_sf"/>
</dbReference>
<evidence type="ECO:0000313" key="6">
    <source>
        <dbReference type="EMBL" id="MUN54602.1"/>
    </source>
</evidence>
<dbReference type="EMBL" id="WOGT01000002">
    <property type="protein sequence ID" value="MUN54602.1"/>
    <property type="molecule type" value="Genomic_DNA"/>
</dbReference>
<dbReference type="GO" id="GO:0008168">
    <property type="term" value="F:methyltransferase activity"/>
    <property type="evidence" value="ECO:0007669"/>
    <property type="project" value="UniProtKB-KW"/>
</dbReference>
<evidence type="ECO:0000256" key="3">
    <source>
        <dbReference type="ARBA" id="ARBA00048132"/>
    </source>
</evidence>
<proteinExistence type="predicted"/>
<keyword evidence="7" id="KW-1185">Reference proteome</keyword>
<evidence type="ECO:0000256" key="2">
    <source>
        <dbReference type="ARBA" id="ARBA00023002"/>
    </source>
</evidence>
<dbReference type="CDD" id="cd02440">
    <property type="entry name" value="AdoMet_MTases"/>
    <property type="match status" value="1"/>
</dbReference>
<evidence type="ECO:0000259" key="4">
    <source>
        <dbReference type="Pfam" id="PF07992"/>
    </source>
</evidence>
<comment type="catalytic activity">
    <reaction evidence="3">
        <text>[thioredoxin]-dithiol + NADP(+) = [thioredoxin]-disulfide + NADPH + H(+)</text>
        <dbReference type="Rhea" id="RHEA:20345"/>
        <dbReference type="Rhea" id="RHEA-COMP:10698"/>
        <dbReference type="Rhea" id="RHEA-COMP:10700"/>
        <dbReference type="ChEBI" id="CHEBI:15378"/>
        <dbReference type="ChEBI" id="CHEBI:29950"/>
        <dbReference type="ChEBI" id="CHEBI:50058"/>
        <dbReference type="ChEBI" id="CHEBI:57783"/>
        <dbReference type="ChEBI" id="CHEBI:58349"/>
        <dbReference type="EC" id="1.8.1.9"/>
    </reaction>
</comment>
<dbReference type="InterPro" id="IPR023753">
    <property type="entry name" value="FAD/NAD-binding_dom"/>
</dbReference>
<evidence type="ECO:0000313" key="7">
    <source>
        <dbReference type="Proteomes" id="UP000462152"/>
    </source>
</evidence>
<dbReference type="InterPro" id="IPR036188">
    <property type="entry name" value="FAD/NAD-bd_sf"/>
</dbReference>